<accession>A0A1I7NRD3</accession>
<comment type="subcellular location">
    <subcellularLocation>
        <location evidence="1 4">Bacterial flagellum basal body</location>
    </subcellularLocation>
</comment>
<dbReference type="EMBL" id="FPCH01000003">
    <property type="protein sequence ID" value="SFV37251.1"/>
    <property type="molecule type" value="Genomic_DNA"/>
</dbReference>
<dbReference type="GO" id="GO:0071973">
    <property type="term" value="P:bacterial-type flagellum-dependent cell motility"/>
    <property type="evidence" value="ECO:0007669"/>
    <property type="project" value="InterPro"/>
</dbReference>
<reference evidence="6" key="1">
    <citation type="submission" date="2016-10" db="EMBL/GenBank/DDBJ databases">
        <authorList>
            <person name="Varghese N."/>
            <person name="Submissions S."/>
        </authorList>
    </citation>
    <scope>NUCLEOTIDE SEQUENCE [LARGE SCALE GENOMIC DNA]</scope>
    <source>
        <strain evidence="6">DSM 1565</strain>
    </source>
</reference>
<evidence type="ECO:0000256" key="4">
    <source>
        <dbReference type="HAMAP-Rule" id="MF_00724"/>
    </source>
</evidence>
<evidence type="ECO:0000256" key="2">
    <source>
        <dbReference type="ARBA" id="ARBA00009272"/>
    </source>
</evidence>
<keyword evidence="6" id="KW-1185">Reference proteome</keyword>
<evidence type="ECO:0000313" key="6">
    <source>
        <dbReference type="Proteomes" id="UP000199423"/>
    </source>
</evidence>
<keyword evidence="3 4" id="KW-0975">Bacterial flagellum</keyword>
<dbReference type="GO" id="GO:0009425">
    <property type="term" value="C:bacterial-type flagellum basal body"/>
    <property type="evidence" value="ECO:0007669"/>
    <property type="project" value="UniProtKB-SubCell"/>
</dbReference>
<dbReference type="STRING" id="51670.SAMN04488557_3067"/>
<dbReference type="RefSeq" id="WP_092868592.1">
    <property type="nucleotide sequence ID" value="NZ_FPCH01000003.1"/>
</dbReference>
<name>A0A1I7NRD3_9HYPH</name>
<organism evidence="5 6">
    <name type="scientific">Hyphomicrobium facile</name>
    <dbReference type="NCBI Taxonomy" id="51670"/>
    <lineage>
        <taxon>Bacteria</taxon>
        <taxon>Pseudomonadati</taxon>
        <taxon>Pseudomonadota</taxon>
        <taxon>Alphaproteobacteria</taxon>
        <taxon>Hyphomicrobiales</taxon>
        <taxon>Hyphomicrobiaceae</taxon>
        <taxon>Hyphomicrobium</taxon>
    </lineage>
</organism>
<dbReference type="InterPro" id="IPR001624">
    <property type="entry name" value="FliE"/>
</dbReference>
<dbReference type="Pfam" id="PF02049">
    <property type="entry name" value="FliE"/>
    <property type="match status" value="1"/>
</dbReference>
<dbReference type="GO" id="GO:0005198">
    <property type="term" value="F:structural molecule activity"/>
    <property type="evidence" value="ECO:0007669"/>
    <property type="project" value="InterPro"/>
</dbReference>
<evidence type="ECO:0000313" key="5">
    <source>
        <dbReference type="EMBL" id="SFV37251.1"/>
    </source>
</evidence>
<dbReference type="OrthoDB" id="9812413at2"/>
<keyword evidence="5" id="KW-0966">Cell projection</keyword>
<dbReference type="AlphaFoldDB" id="A0A1I7NRD3"/>
<comment type="similarity">
    <text evidence="2 4">Belongs to the FliE family.</text>
</comment>
<gene>
    <name evidence="4" type="primary">fliE</name>
    <name evidence="5" type="ORF">SAMN04488557_3067</name>
</gene>
<evidence type="ECO:0000256" key="3">
    <source>
        <dbReference type="ARBA" id="ARBA00023143"/>
    </source>
</evidence>
<protein>
    <recommendedName>
        <fullName evidence="4">Flagellar hook-basal body complex protein FliE</fullName>
    </recommendedName>
</protein>
<dbReference type="GO" id="GO:0003774">
    <property type="term" value="F:cytoskeletal motor activity"/>
    <property type="evidence" value="ECO:0007669"/>
    <property type="project" value="InterPro"/>
</dbReference>
<dbReference type="HAMAP" id="MF_00724">
    <property type="entry name" value="FliE"/>
    <property type="match status" value="1"/>
</dbReference>
<dbReference type="PANTHER" id="PTHR34653:SF1">
    <property type="entry name" value="FLAGELLAR HOOK-BASAL BODY COMPLEX PROTEIN FLIE"/>
    <property type="match status" value="1"/>
</dbReference>
<sequence length="108" mass="10871">MSLSIAMLSPDIDRIGGAAASKGIGGAPNVSSGAAPQTDFAQTLASMAADAIGTVKAGETTAIAGMQGKAPLQQVVQAVMQADQALRTVVAVRDKVVGAYQEISRMQI</sequence>
<evidence type="ECO:0000256" key="1">
    <source>
        <dbReference type="ARBA" id="ARBA00004117"/>
    </source>
</evidence>
<dbReference type="PANTHER" id="PTHR34653">
    <property type="match status" value="1"/>
</dbReference>
<proteinExistence type="inferred from homology"/>
<keyword evidence="5" id="KW-0282">Flagellum</keyword>
<dbReference type="Proteomes" id="UP000199423">
    <property type="component" value="Unassembled WGS sequence"/>
</dbReference>
<keyword evidence="5" id="KW-0969">Cilium</keyword>